<dbReference type="RefSeq" id="WP_067871859.1">
    <property type="nucleotide sequence ID" value="NZ_CP013979.1"/>
</dbReference>
<keyword evidence="3" id="KW-1185">Reference proteome</keyword>
<evidence type="ECO:0000313" key="3">
    <source>
        <dbReference type="Proteomes" id="UP000078437"/>
    </source>
</evidence>
<evidence type="ECO:0008006" key="4">
    <source>
        <dbReference type="Google" id="ProtNLM"/>
    </source>
</evidence>
<evidence type="ECO:0000313" key="2">
    <source>
        <dbReference type="EMBL" id="ANJ25497.1"/>
    </source>
</evidence>
<keyword evidence="1" id="KW-0472">Membrane</keyword>
<reference evidence="2 3" key="1">
    <citation type="journal article" date="2016" name="Int. J. Syst. Evol. Microbiol.">
        <title>Agromyces aureus sp. nov., isolated from the rhizosphere of Salix caprea L. grown in a heavy-metal-contaminated soil.</title>
        <authorList>
            <person name="Corretto E."/>
            <person name="Antonielli L."/>
            <person name="Sessitsch A."/>
            <person name="Compant S."/>
            <person name="Gorfer M."/>
            <person name="Kuffner M."/>
            <person name="Brader G."/>
        </authorList>
    </citation>
    <scope>NUCLEOTIDE SEQUENCE [LARGE SCALE GENOMIC DNA]</scope>
    <source>
        <strain evidence="2 3">AR33</strain>
    </source>
</reference>
<evidence type="ECO:0000256" key="1">
    <source>
        <dbReference type="SAM" id="Phobius"/>
    </source>
</evidence>
<dbReference type="STRING" id="453304.ATC03_00655"/>
<dbReference type="OrthoDB" id="3771655at2"/>
<organism evidence="2 3">
    <name type="scientific">Agromyces aureus</name>
    <dbReference type="NCBI Taxonomy" id="453304"/>
    <lineage>
        <taxon>Bacteria</taxon>
        <taxon>Bacillati</taxon>
        <taxon>Actinomycetota</taxon>
        <taxon>Actinomycetes</taxon>
        <taxon>Micrococcales</taxon>
        <taxon>Microbacteriaceae</taxon>
        <taxon>Agromyces</taxon>
    </lineage>
</organism>
<reference evidence="3" key="2">
    <citation type="submission" date="2016-01" db="EMBL/GenBank/DDBJ databases">
        <title>Complete genome sequence of Agromyces aureus AR33T and comparison with related organisms.</title>
        <authorList>
            <person name="Corretto E."/>
            <person name="Antonielli L."/>
            <person name="Sessitsch A."/>
            <person name="Brader G."/>
        </authorList>
    </citation>
    <scope>NUCLEOTIDE SEQUENCE [LARGE SCALE GENOMIC DNA]</scope>
    <source>
        <strain evidence="3">AR33</strain>
    </source>
</reference>
<name>A0A191WB80_9MICO</name>
<gene>
    <name evidence="2" type="ORF">ATC03_00655</name>
</gene>
<proteinExistence type="predicted"/>
<sequence length="181" mass="17990">MNAGANSIKLTSVEYGCSTQPFTEKLPAAPEEPEAPLPSLTADTTTIVAGGTINLIGEDFAEGTPVDFELRSTPVDLGSAVADEDGVVVFAAVVPASTPAGEHELVAIFDEGTEISVPITVTAAAAVVTPTASPAGTPAAGLADTGFESTGLALGGLTAVLLGVGALVAMSIRRRTAITRG</sequence>
<accession>A0A191WB80</accession>
<dbReference type="EMBL" id="CP013979">
    <property type="protein sequence ID" value="ANJ25497.1"/>
    <property type="molecule type" value="Genomic_DNA"/>
</dbReference>
<dbReference type="Proteomes" id="UP000078437">
    <property type="component" value="Chromosome"/>
</dbReference>
<dbReference type="AlphaFoldDB" id="A0A191WB80"/>
<keyword evidence="1" id="KW-0812">Transmembrane</keyword>
<keyword evidence="1" id="KW-1133">Transmembrane helix</keyword>
<protein>
    <recommendedName>
        <fullName evidence="4">Bacterial Ig-like domain-containing protein</fullName>
    </recommendedName>
</protein>
<feature type="transmembrane region" description="Helical" evidence="1">
    <location>
        <begin position="152"/>
        <end position="172"/>
    </location>
</feature>
<dbReference type="KEGG" id="agy:ATC03_00655"/>